<reference evidence="2" key="1">
    <citation type="submission" date="2020-05" db="EMBL/GenBank/DDBJ databases">
        <title>Phylogenomic resolution of chytrid fungi.</title>
        <authorList>
            <person name="Stajich J.E."/>
            <person name="Amses K."/>
            <person name="Simmons R."/>
            <person name="Seto K."/>
            <person name="Myers J."/>
            <person name="Bonds A."/>
            <person name="Quandt C.A."/>
            <person name="Barry K."/>
            <person name="Liu P."/>
            <person name="Grigoriev I."/>
            <person name="Longcore J.E."/>
            <person name="James T.Y."/>
        </authorList>
    </citation>
    <scope>NUCLEOTIDE SEQUENCE</scope>
    <source>
        <strain evidence="2">JEL0513</strain>
    </source>
</reference>
<sequence>MMTTNPEQRVVNSQPKSVSPSQPYASVVASQSMQPTENLLPNDLHAEISTLKSARQTDAYLLSLKEREITELRNLLQAKTQTHEPSLLSPQSATSTTNANAIDVYLQTSNNDSTDTLVFSEGEPIHITDVTKLCDSPSISNPKCTPESQLLFGIKKQPSTVYDGTTKRVGGIQFGSLNMKSPNTLPPPPCALENLETQFSQSKFTDEQAFSDRDLASFKSLSLHAPTFAGPSSILSSSPATEFSPTEFCVGSLEKTSPPSVEQKLLDARGCSFDDETQNALYNSAIDISQMGSNIWGKYPSYSLAASFKSKEQSGLKFRQRSLNRDLMADDSRPISRVFDFENSNRFKNSKFNLDPNSPAYFPISSATQFRQQARLHSVPTYSDNKSAWNQTRHFSQTNTAYPEFDDIATENVKISPIFMQQIAYYDYF</sequence>
<gene>
    <name evidence="2" type="ORF">HK100_002819</name>
</gene>
<keyword evidence="3" id="KW-1185">Reference proteome</keyword>
<evidence type="ECO:0000313" key="2">
    <source>
        <dbReference type="EMBL" id="KAJ3135376.1"/>
    </source>
</evidence>
<dbReference type="Proteomes" id="UP001211907">
    <property type="component" value="Unassembled WGS sequence"/>
</dbReference>
<dbReference type="EMBL" id="JADGJH010000167">
    <property type="protein sequence ID" value="KAJ3135376.1"/>
    <property type="molecule type" value="Genomic_DNA"/>
</dbReference>
<feature type="region of interest" description="Disordered" evidence="1">
    <location>
        <begin position="1"/>
        <end position="26"/>
    </location>
</feature>
<comment type="caution">
    <text evidence="2">The sequence shown here is derived from an EMBL/GenBank/DDBJ whole genome shotgun (WGS) entry which is preliminary data.</text>
</comment>
<organism evidence="2 3">
    <name type="scientific">Physocladia obscura</name>
    <dbReference type="NCBI Taxonomy" id="109957"/>
    <lineage>
        <taxon>Eukaryota</taxon>
        <taxon>Fungi</taxon>
        <taxon>Fungi incertae sedis</taxon>
        <taxon>Chytridiomycota</taxon>
        <taxon>Chytridiomycota incertae sedis</taxon>
        <taxon>Chytridiomycetes</taxon>
        <taxon>Chytridiales</taxon>
        <taxon>Chytriomycetaceae</taxon>
        <taxon>Physocladia</taxon>
    </lineage>
</organism>
<evidence type="ECO:0000256" key="1">
    <source>
        <dbReference type="SAM" id="MobiDB-lite"/>
    </source>
</evidence>
<evidence type="ECO:0000313" key="3">
    <source>
        <dbReference type="Proteomes" id="UP001211907"/>
    </source>
</evidence>
<proteinExistence type="predicted"/>
<name>A0AAD5XLB9_9FUNG</name>
<accession>A0AAD5XLB9</accession>
<protein>
    <submittedName>
        <fullName evidence="2">Uncharacterized protein</fullName>
    </submittedName>
</protein>
<dbReference type="AlphaFoldDB" id="A0AAD5XLB9"/>